<reference evidence="1 2" key="1">
    <citation type="journal article" date="2016" name="ISME J.">
        <title>Chasing the elusive Euryarchaeota class WSA2: genomes reveal a uniquely fastidious methyl-reducing methanogen.</title>
        <authorList>
            <person name="Nobu M.K."/>
            <person name="Narihiro T."/>
            <person name="Kuroda K."/>
            <person name="Mei R."/>
            <person name="Liu W.T."/>
        </authorList>
    </citation>
    <scope>NUCLEOTIDE SEQUENCE [LARGE SCALE GENOMIC DNA]</scope>
    <source>
        <strain evidence="1">U1lsi0528_Bin055</strain>
    </source>
</reference>
<accession>A0A150IZH0</accession>
<dbReference type="EMBL" id="LNGC01000074">
    <property type="protein sequence ID" value="KYC50376.1"/>
    <property type="molecule type" value="Genomic_DNA"/>
</dbReference>
<evidence type="ECO:0000313" key="1">
    <source>
        <dbReference type="EMBL" id="KYC50376.1"/>
    </source>
</evidence>
<evidence type="ECO:0000313" key="2">
    <source>
        <dbReference type="Proteomes" id="UP000075398"/>
    </source>
</evidence>
<gene>
    <name evidence="1" type="ORF">AMQ22_01468</name>
</gene>
<protein>
    <submittedName>
        <fullName evidence="1">Uncharacterized protein</fullName>
    </submittedName>
</protein>
<comment type="caution">
    <text evidence="1">The sequence shown here is derived from an EMBL/GenBank/DDBJ whole genome shotgun (WGS) entry which is preliminary data.</text>
</comment>
<dbReference type="AlphaFoldDB" id="A0A150IZH0"/>
<dbReference type="Proteomes" id="UP000075398">
    <property type="component" value="Unassembled WGS sequence"/>
</dbReference>
<organism evidence="1 2">
    <name type="scientific">Candidatus Methanofastidiosum methylothiophilum</name>
    <dbReference type="NCBI Taxonomy" id="1705564"/>
    <lineage>
        <taxon>Archaea</taxon>
        <taxon>Methanobacteriati</taxon>
        <taxon>Methanobacteriota</taxon>
        <taxon>Stenosarchaea group</taxon>
        <taxon>Candidatus Methanofastidiosia</taxon>
        <taxon>Candidatus Methanofastidiosales</taxon>
        <taxon>Candidatus Methanofastidiosaceae</taxon>
        <taxon>Candidatus Methanofastidiosum</taxon>
    </lineage>
</organism>
<name>A0A150IZH0_9EURY</name>
<proteinExistence type="predicted"/>
<sequence>MFFKGSEKDNIMKRILSFFIFVILIFSSLYPLSSQDSILYNLEDGYIIKDLSFDTSIGSYYLAGDINGSNNSFVIKSKNGQILREEIIENFKFYRILADRFSNTYILGTSGDGNHSLIKFTSSLNKRWETKIKFSDKDILSSFTINDDQEVTILGYSTNKRESDTFVIKIDRNGKVICEKVLDIGAFERPYGIIEDSASNFYVVGESKNKNYDVFVCKITHDFEILWIDYFDNENWEDGGLALELIDNEVIATGYSGKEGWYVFDTVFIKYSQEGNVSSFARKSFSGGSDWVRQFERNGDYYYIILWDILTGKEYTLKLDYYFDILTKNEIQKEETPIKIINIVDKTYFVFTKGNTIYIRDLG</sequence>